<feature type="domain" description="Phosphatidic acid phosphatase type 2/haloperoxidase" evidence="5">
    <location>
        <begin position="73"/>
        <end position="188"/>
    </location>
</feature>
<feature type="transmembrane region" description="Helical" evidence="4">
    <location>
        <begin position="51"/>
        <end position="71"/>
    </location>
</feature>
<dbReference type="OrthoDB" id="9780918at2"/>
<evidence type="ECO:0000256" key="2">
    <source>
        <dbReference type="ARBA" id="ARBA00032707"/>
    </source>
</evidence>
<feature type="transmembrane region" description="Helical" evidence="4">
    <location>
        <begin position="77"/>
        <end position="95"/>
    </location>
</feature>
<dbReference type="GO" id="GO:0050380">
    <property type="term" value="F:undecaprenyl-diphosphatase activity"/>
    <property type="evidence" value="ECO:0007669"/>
    <property type="project" value="UniProtKB-EC"/>
</dbReference>
<dbReference type="HOGENOM" id="CLU_072573_0_1_6"/>
<dbReference type="InterPro" id="IPR036938">
    <property type="entry name" value="PAP2/HPO_sf"/>
</dbReference>
<dbReference type="EC" id="3.6.1.27" evidence="1"/>
<dbReference type="SMART" id="SM00014">
    <property type="entry name" value="acidPPc"/>
    <property type="match status" value="1"/>
</dbReference>
<sequence>MKLGNTDISGAQAVFLALGSLAIFFSQVPSASQQLFLFINQAGRLVPDTPLALVTDWGNGIAAACIWLTILCFRPSIFWKSLTAIAVAALLINALKQGFDVMRPAAVLEHIRIVGAMRLNHSFPSAHTGTVFVIAGMAWTLCRRTDIKTLILLLALMVGLSRITNGAHWPLDVVMGAWLGWGSARLAAHWVPECQLSSKHILLIMSIFYGIVLVSALQARVPFPNLPLVGIQLNLLLLLPLAGLARLYRQMRAQQSASESKVSLAG</sequence>
<comment type="catalytic activity">
    <reaction evidence="3">
        <text>di-trans,octa-cis-undecaprenyl diphosphate + H2O = di-trans,octa-cis-undecaprenyl phosphate + phosphate + H(+)</text>
        <dbReference type="Rhea" id="RHEA:28094"/>
        <dbReference type="ChEBI" id="CHEBI:15377"/>
        <dbReference type="ChEBI" id="CHEBI:15378"/>
        <dbReference type="ChEBI" id="CHEBI:43474"/>
        <dbReference type="ChEBI" id="CHEBI:58405"/>
        <dbReference type="ChEBI" id="CHEBI:60392"/>
        <dbReference type="EC" id="3.6.1.27"/>
    </reaction>
</comment>
<feature type="transmembrane region" description="Helical" evidence="4">
    <location>
        <begin position="231"/>
        <end position="248"/>
    </location>
</feature>
<proteinExistence type="predicted"/>
<dbReference type="STRING" id="326297.Sama_0148"/>
<dbReference type="InterPro" id="IPR000326">
    <property type="entry name" value="PAP2/HPO"/>
</dbReference>
<dbReference type="RefSeq" id="WP_011758271.1">
    <property type="nucleotide sequence ID" value="NC_008700.1"/>
</dbReference>
<dbReference type="SUPFAM" id="SSF48317">
    <property type="entry name" value="Acid phosphatase/Vanadium-dependent haloperoxidase"/>
    <property type="match status" value="1"/>
</dbReference>
<reference evidence="6 7" key="1">
    <citation type="submission" date="2006-12" db="EMBL/GenBank/DDBJ databases">
        <title>Complete sequence of Shewanella amazonensis SB2B.</title>
        <authorList>
            <consortium name="US DOE Joint Genome Institute"/>
            <person name="Copeland A."/>
            <person name="Lucas S."/>
            <person name="Lapidus A."/>
            <person name="Barry K."/>
            <person name="Detter J.C."/>
            <person name="Glavina del Rio T."/>
            <person name="Hammon N."/>
            <person name="Israni S."/>
            <person name="Dalin E."/>
            <person name="Tice H."/>
            <person name="Pitluck S."/>
            <person name="Munk A.C."/>
            <person name="Brettin T."/>
            <person name="Bruce D."/>
            <person name="Han C."/>
            <person name="Tapia R."/>
            <person name="Gilna P."/>
            <person name="Schmutz J."/>
            <person name="Larimer F."/>
            <person name="Land M."/>
            <person name="Hauser L."/>
            <person name="Kyrpides N."/>
            <person name="Mikhailova N."/>
            <person name="Fredrickson J."/>
            <person name="Richardson P."/>
        </authorList>
    </citation>
    <scope>NUCLEOTIDE SEQUENCE [LARGE SCALE GENOMIC DNA]</scope>
    <source>
        <strain evidence="7">ATCC BAA-1098 / SB2B</strain>
    </source>
</reference>
<evidence type="ECO:0000256" key="1">
    <source>
        <dbReference type="ARBA" id="ARBA00012374"/>
    </source>
</evidence>
<evidence type="ECO:0000313" key="6">
    <source>
        <dbReference type="EMBL" id="ABL98360.1"/>
    </source>
</evidence>
<accession>A1S1V4</accession>
<dbReference type="PANTHER" id="PTHR14969:SF13">
    <property type="entry name" value="AT30094P"/>
    <property type="match status" value="1"/>
</dbReference>
<dbReference type="PANTHER" id="PTHR14969">
    <property type="entry name" value="SPHINGOSINE-1-PHOSPHATE PHOSPHOHYDROLASE"/>
    <property type="match status" value="1"/>
</dbReference>
<dbReference type="AlphaFoldDB" id="A1S1V4"/>
<protein>
    <recommendedName>
        <fullName evidence="1">undecaprenyl-diphosphate phosphatase</fullName>
        <ecNumber evidence="1">3.6.1.27</ecNumber>
    </recommendedName>
    <alternativeName>
        <fullName evidence="2">Undecaprenyl pyrophosphate phosphatase</fullName>
    </alternativeName>
</protein>
<dbReference type="KEGG" id="saz:Sama_0148"/>
<dbReference type="Pfam" id="PF01569">
    <property type="entry name" value="PAP2"/>
    <property type="match status" value="1"/>
</dbReference>
<keyword evidence="7" id="KW-1185">Reference proteome</keyword>
<evidence type="ECO:0000256" key="4">
    <source>
        <dbReference type="SAM" id="Phobius"/>
    </source>
</evidence>
<dbReference type="Gene3D" id="1.20.144.10">
    <property type="entry name" value="Phosphatidic acid phosphatase type 2/haloperoxidase"/>
    <property type="match status" value="1"/>
</dbReference>
<keyword evidence="4" id="KW-1133">Transmembrane helix</keyword>
<feature type="transmembrane region" description="Helical" evidence="4">
    <location>
        <begin position="12"/>
        <end position="39"/>
    </location>
</feature>
<gene>
    <name evidence="6" type="ordered locus">Sama_0148</name>
</gene>
<keyword evidence="4" id="KW-0812">Transmembrane</keyword>
<evidence type="ECO:0000259" key="5">
    <source>
        <dbReference type="SMART" id="SM00014"/>
    </source>
</evidence>
<name>A1S1V4_SHEAM</name>
<keyword evidence="4" id="KW-0472">Membrane</keyword>
<evidence type="ECO:0000313" key="7">
    <source>
        <dbReference type="Proteomes" id="UP000009175"/>
    </source>
</evidence>
<dbReference type="CDD" id="cd01610">
    <property type="entry name" value="PAP2_like"/>
    <property type="match status" value="1"/>
</dbReference>
<feature type="transmembrane region" description="Helical" evidence="4">
    <location>
        <begin position="200"/>
        <end position="219"/>
    </location>
</feature>
<dbReference type="EMBL" id="CP000507">
    <property type="protein sequence ID" value="ABL98360.1"/>
    <property type="molecule type" value="Genomic_DNA"/>
</dbReference>
<organism evidence="6 7">
    <name type="scientific">Shewanella amazonensis (strain ATCC BAA-1098 / SB2B)</name>
    <dbReference type="NCBI Taxonomy" id="326297"/>
    <lineage>
        <taxon>Bacteria</taxon>
        <taxon>Pseudomonadati</taxon>
        <taxon>Pseudomonadota</taxon>
        <taxon>Gammaproteobacteria</taxon>
        <taxon>Alteromonadales</taxon>
        <taxon>Shewanellaceae</taxon>
        <taxon>Shewanella</taxon>
    </lineage>
</organism>
<dbReference type="Proteomes" id="UP000009175">
    <property type="component" value="Chromosome"/>
</dbReference>
<evidence type="ECO:0000256" key="3">
    <source>
        <dbReference type="ARBA" id="ARBA00047594"/>
    </source>
</evidence>
<dbReference type="eggNOG" id="COG0671">
    <property type="taxonomic scope" value="Bacteria"/>
</dbReference>